<dbReference type="EMBL" id="CP023690">
    <property type="protein sequence ID" value="QEV57518.1"/>
    <property type="molecule type" value="Genomic_DNA"/>
</dbReference>
<keyword evidence="5" id="KW-1185">Reference proteome</keyword>
<sequence length="160" mass="16813">MKRTTLRVSAATAMAAVTFGIAAPAASAGEEHHAKAPVVAAAPAKSALSAAEAEALLATPAVRAELTPEARAELRAVADGTATEAQAKGAASSAAKAFWKLVKKAGPKVVKAAKKAARKYSTFRNWVNDLKWYNPIKLAWMAAGQEAQYRIWKFVHSQTG</sequence>
<feature type="signal peptide" evidence="1">
    <location>
        <begin position="1"/>
        <end position="28"/>
    </location>
</feature>
<dbReference type="RefSeq" id="WP_150508728.1">
    <property type="nucleotide sequence ID" value="NZ_BMSQ01000017.1"/>
</dbReference>
<dbReference type="OrthoDB" id="4201075at2"/>
<reference evidence="2 5" key="2">
    <citation type="submission" date="2020-08" db="EMBL/GenBank/DDBJ databases">
        <title>Genomic Encyclopedia of Type Strains, Phase III (KMG-III): the genomes of soil and plant-associated and newly described type strains.</title>
        <authorList>
            <person name="Whitman W."/>
        </authorList>
    </citation>
    <scope>NUCLEOTIDE SEQUENCE [LARGE SCALE GENOMIC DNA]</scope>
    <source>
        <strain evidence="2 5">CECT 3146</strain>
    </source>
</reference>
<evidence type="ECO:0000313" key="3">
    <source>
        <dbReference type="EMBL" id="QEV57518.1"/>
    </source>
</evidence>
<keyword evidence="1" id="KW-0732">Signal</keyword>
<name>A0A5P2WZJ2_STRST</name>
<dbReference type="AlphaFoldDB" id="A0A5P2WZJ2"/>
<evidence type="ECO:0008006" key="6">
    <source>
        <dbReference type="Google" id="ProtNLM"/>
    </source>
</evidence>
<feature type="chain" id="PRO_5044623010" description="Lytic transglycosylase domain-containing protein" evidence="1">
    <location>
        <begin position="29"/>
        <end position="160"/>
    </location>
</feature>
<organism evidence="3 4">
    <name type="scientific">Streptomyces spectabilis</name>
    <dbReference type="NCBI Taxonomy" id="68270"/>
    <lineage>
        <taxon>Bacteria</taxon>
        <taxon>Bacillati</taxon>
        <taxon>Actinomycetota</taxon>
        <taxon>Actinomycetes</taxon>
        <taxon>Kitasatosporales</taxon>
        <taxon>Streptomycetaceae</taxon>
        <taxon>Streptomyces</taxon>
    </lineage>
</organism>
<protein>
    <recommendedName>
        <fullName evidence="6">Lytic transglycosylase domain-containing protein</fullName>
    </recommendedName>
</protein>
<reference evidence="3 4" key="1">
    <citation type="submission" date="2017-09" db="EMBL/GenBank/DDBJ databases">
        <authorList>
            <person name="Lee N."/>
            <person name="Cho B.-K."/>
        </authorList>
    </citation>
    <scope>NUCLEOTIDE SEQUENCE [LARGE SCALE GENOMIC DNA]</scope>
    <source>
        <strain evidence="3 4">ATCC 27465</strain>
    </source>
</reference>
<proteinExistence type="predicted"/>
<dbReference type="KEGG" id="sspb:CP982_01235"/>
<evidence type="ECO:0000256" key="1">
    <source>
        <dbReference type="SAM" id="SignalP"/>
    </source>
</evidence>
<dbReference type="EMBL" id="JACHJD010000021">
    <property type="protein sequence ID" value="MBB5108832.1"/>
    <property type="molecule type" value="Genomic_DNA"/>
</dbReference>
<gene>
    <name evidence="3" type="ORF">CP982_01235</name>
    <name evidence="2" type="ORF">FHS40_007958</name>
</gene>
<accession>A0A5P2WZJ2</accession>
<evidence type="ECO:0000313" key="2">
    <source>
        <dbReference type="EMBL" id="MBB5108832.1"/>
    </source>
</evidence>
<evidence type="ECO:0000313" key="4">
    <source>
        <dbReference type="Proteomes" id="UP000326505"/>
    </source>
</evidence>
<dbReference type="Proteomes" id="UP000549009">
    <property type="component" value="Unassembled WGS sequence"/>
</dbReference>
<dbReference type="Proteomes" id="UP000326505">
    <property type="component" value="Chromosome"/>
</dbReference>
<evidence type="ECO:0000313" key="5">
    <source>
        <dbReference type="Proteomes" id="UP000549009"/>
    </source>
</evidence>